<dbReference type="RefSeq" id="WP_338453573.1">
    <property type="nucleotide sequence ID" value="NZ_CP133270.1"/>
</dbReference>
<gene>
    <name evidence="1" type="ORF">Bealeia1_00140</name>
</gene>
<accession>A0ABZ2C2T7</accession>
<evidence type="ECO:0000313" key="1">
    <source>
        <dbReference type="EMBL" id="WVX65971.1"/>
    </source>
</evidence>
<dbReference type="InterPro" id="IPR011009">
    <property type="entry name" value="Kinase-like_dom_sf"/>
</dbReference>
<sequence length="280" mass="31381">MRLDHFYSVLKFVFFLSAGLQGNAIANPVSLETFRGEHIVSIDFNAQKAWAKRPDPSKSGLKGCLKKALVDLIPIPFFRPTFSCSPAQTLKAEVDRIHHLHAQDVFVPNILEKTSQWIVLSDLGPTLDSLMALASLEDKKKLGIQAAGALAALHQKGQWHGRGEIRDMTLTTSREIGFIDFEENPNGPLSVKQARDFLLFLFSLSEFFEDPQDMVAIVQNYKNQGPRWSYRIARVIFQIVSPFVKVLKIVPLGRDGVRLLKAITLIESTLKVIECPKNPS</sequence>
<keyword evidence="2" id="KW-1185">Reference proteome</keyword>
<dbReference type="EMBL" id="CP133270">
    <property type="protein sequence ID" value="WVX65971.1"/>
    <property type="molecule type" value="Genomic_DNA"/>
</dbReference>
<dbReference type="SUPFAM" id="SSF56112">
    <property type="entry name" value="Protein kinase-like (PK-like)"/>
    <property type="match status" value="1"/>
</dbReference>
<dbReference type="Proteomes" id="UP001330434">
    <property type="component" value="Chromosome"/>
</dbReference>
<protein>
    <submittedName>
        <fullName evidence="1">APH/ChoK domain-containing protein</fullName>
    </submittedName>
</protein>
<organism evidence="1 2">
    <name type="scientific">Candidatus Bealeia paramacronuclearis</name>
    <dbReference type="NCBI Taxonomy" id="1921001"/>
    <lineage>
        <taxon>Bacteria</taxon>
        <taxon>Pseudomonadati</taxon>
        <taxon>Pseudomonadota</taxon>
        <taxon>Alphaproteobacteria</taxon>
        <taxon>Holosporales</taxon>
        <taxon>Holosporaceae</taxon>
        <taxon>Candidatus Bealeia</taxon>
    </lineage>
</organism>
<name>A0ABZ2C2T7_9PROT</name>
<reference evidence="1 2" key="1">
    <citation type="journal article" date="2024" name="Environ. Microbiol.">
        <title>Novel evolutionary insights on the interactions of the Holosporales (Alphaproteobacteria) with eukaryotic hosts from comparative genomics.</title>
        <authorList>
            <person name="Giovannini M."/>
            <person name="Petroni G."/>
            <person name="Castelli M."/>
        </authorList>
    </citation>
    <scope>NUCLEOTIDE SEQUENCE [LARGE SCALE GENOMIC DNA]</scope>
    <source>
        <strain evidence="1 2">US_Bl 15I1</strain>
    </source>
</reference>
<evidence type="ECO:0000313" key="2">
    <source>
        <dbReference type="Proteomes" id="UP001330434"/>
    </source>
</evidence>
<proteinExistence type="predicted"/>